<evidence type="ECO:0000313" key="2">
    <source>
        <dbReference type="Proteomes" id="UP001597010"/>
    </source>
</evidence>
<dbReference type="EMBL" id="JBHTHZ010000002">
    <property type="protein sequence ID" value="MFD0792773.1"/>
    <property type="molecule type" value="Genomic_DNA"/>
</dbReference>
<name>A0ABW3AP37_9SPHI</name>
<keyword evidence="2" id="KW-1185">Reference proteome</keyword>
<accession>A0ABW3AP37</accession>
<reference evidence="2" key="1">
    <citation type="journal article" date="2019" name="Int. J. Syst. Evol. Microbiol.">
        <title>The Global Catalogue of Microorganisms (GCM) 10K type strain sequencing project: providing services to taxonomists for standard genome sequencing and annotation.</title>
        <authorList>
            <consortium name="The Broad Institute Genomics Platform"/>
            <consortium name="The Broad Institute Genome Sequencing Center for Infectious Disease"/>
            <person name="Wu L."/>
            <person name="Ma J."/>
        </authorList>
    </citation>
    <scope>NUCLEOTIDE SEQUENCE [LARGE SCALE GENOMIC DNA]</scope>
    <source>
        <strain evidence="2">CCUG 61484</strain>
    </source>
</reference>
<protein>
    <submittedName>
        <fullName evidence="1">Uncharacterized protein</fullName>
    </submittedName>
</protein>
<proteinExistence type="predicted"/>
<evidence type="ECO:0000313" key="1">
    <source>
        <dbReference type="EMBL" id="MFD0792773.1"/>
    </source>
</evidence>
<gene>
    <name evidence="1" type="ORF">ACFQZX_04050</name>
</gene>
<sequence>MRNQIETITQALDGNPSFLYGAEKELNALADNVLFPCAFLYPLQPITISPQVNGSVNNSFTLYIEFLFKTEFGQFTAENEIYVQQALKMANQFIVKAANYRDEDGRFFRVKAGEKAKCVPVYNKFDVNTTGVGLTLTLNTMYPGIF</sequence>
<comment type="caution">
    <text evidence="1">The sequence shown here is derived from an EMBL/GenBank/DDBJ whole genome shotgun (WGS) entry which is preliminary data.</text>
</comment>
<organism evidence="1 2">
    <name type="scientific">Mucilaginibacter litoreus</name>
    <dbReference type="NCBI Taxonomy" id="1048221"/>
    <lineage>
        <taxon>Bacteria</taxon>
        <taxon>Pseudomonadati</taxon>
        <taxon>Bacteroidota</taxon>
        <taxon>Sphingobacteriia</taxon>
        <taxon>Sphingobacteriales</taxon>
        <taxon>Sphingobacteriaceae</taxon>
        <taxon>Mucilaginibacter</taxon>
    </lineage>
</organism>
<dbReference type="Proteomes" id="UP001597010">
    <property type="component" value="Unassembled WGS sequence"/>
</dbReference>
<dbReference type="RefSeq" id="WP_377111577.1">
    <property type="nucleotide sequence ID" value="NZ_JBHTHZ010000002.1"/>
</dbReference>